<evidence type="ECO:0000313" key="3">
    <source>
        <dbReference type="Proteomes" id="UP000229740"/>
    </source>
</evidence>
<dbReference type="EMBL" id="PDPS01000026">
    <property type="protein sequence ID" value="PID57610.1"/>
    <property type="molecule type" value="Genomic_DNA"/>
</dbReference>
<feature type="region of interest" description="Disordered" evidence="1">
    <location>
        <begin position="1"/>
        <end position="24"/>
    </location>
</feature>
<feature type="region of interest" description="Disordered" evidence="1">
    <location>
        <begin position="142"/>
        <end position="165"/>
    </location>
</feature>
<dbReference type="GO" id="GO:0030001">
    <property type="term" value="P:metal ion transport"/>
    <property type="evidence" value="ECO:0007669"/>
    <property type="project" value="InterPro"/>
</dbReference>
<gene>
    <name evidence="2" type="ORF">CSB45_07230</name>
</gene>
<dbReference type="AlphaFoldDB" id="A0A2G6E697"/>
<dbReference type="InterPro" id="IPR050492">
    <property type="entry name" value="Bact_metal-bind_prot9"/>
</dbReference>
<dbReference type="GO" id="GO:0046872">
    <property type="term" value="F:metal ion binding"/>
    <property type="evidence" value="ECO:0007669"/>
    <property type="project" value="InterPro"/>
</dbReference>
<dbReference type="InterPro" id="IPR006127">
    <property type="entry name" value="ZnuA-like"/>
</dbReference>
<reference evidence="2 3" key="1">
    <citation type="submission" date="2017-10" db="EMBL/GenBank/DDBJ databases">
        <title>Novel microbial diversity and functional potential in the marine mammal oral microbiome.</title>
        <authorList>
            <person name="Dudek N.K."/>
            <person name="Sun C.L."/>
            <person name="Burstein D."/>
            <person name="Kantor R.S."/>
            <person name="Aliaga Goltsman D.S."/>
            <person name="Bik E.M."/>
            <person name="Thomas B.C."/>
            <person name="Banfield J.F."/>
            <person name="Relman D.A."/>
        </authorList>
    </citation>
    <scope>NUCLEOTIDE SEQUENCE [LARGE SCALE GENOMIC DNA]</scope>
    <source>
        <strain evidence="2">DOLZORAL124_49_17</strain>
    </source>
</reference>
<evidence type="ECO:0000313" key="2">
    <source>
        <dbReference type="EMBL" id="PID57610.1"/>
    </source>
</evidence>
<dbReference type="SUPFAM" id="SSF53807">
    <property type="entry name" value="Helical backbone' metal receptor"/>
    <property type="match status" value="1"/>
</dbReference>
<dbReference type="Gene3D" id="3.40.50.1980">
    <property type="entry name" value="Nitrogenase molybdenum iron protein domain"/>
    <property type="match status" value="2"/>
</dbReference>
<dbReference type="PANTHER" id="PTHR42953">
    <property type="entry name" value="HIGH-AFFINITY ZINC UPTAKE SYSTEM PROTEIN ZNUA-RELATED"/>
    <property type="match status" value="1"/>
</dbReference>
<name>A0A2G6E697_9BACT</name>
<evidence type="ECO:0000256" key="1">
    <source>
        <dbReference type="SAM" id="MobiDB-lite"/>
    </source>
</evidence>
<organism evidence="2 3">
    <name type="scientific">candidate division KSB3 bacterium</name>
    <dbReference type="NCBI Taxonomy" id="2044937"/>
    <lineage>
        <taxon>Bacteria</taxon>
        <taxon>candidate division KSB3</taxon>
    </lineage>
</organism>
<dbReference type="PANTHER" id="PTHR42953:SF4">
    <property type="entry name" value="METAL ABC TRANSPORTER SUBSTRATE-BINDING PROTEIN"/>
    <property type="match status" value="1"/>
</dbReference>
<protein>
    <recommendedName>
        <fullName evidence="4">Zinc ABC transporter substrate-binding protein</fullName>
    </recommendedName>
</protein>
<accession>A0A2G6E697</accession>
<dbReference type="Pfam" id="PF01297">
    <property type="entry name" value="ZnuA"/>
    <property type="match status" value="1"/>
</dbReference>
<comment type="caution">
    <text evidence="2">The sequence shown here is derived from an EMBL/GenBank/DDBJ whole genome shotgun (WGS) entry which is preliminary data.</text>
</comment>
<sequence length="470" mass="52023">MTQHKGAAAGKALPHSSKRSPMPTRLQHRTFTQKGDYMPHHLTQKLMLLLSFLLLMPGQVLAHKPLLLVEESGEGKILIETGFSTGESAAGFKVFLREKATGRLLEAFTIPEEGVFEIPMPAFPYTVTFDAGEGHIVTAEGPFAEEATHPPTATVPDDRRLPGSEKAVSSTGREELLVGCSIPPLCWLAEALCLDSSIQVIDIIPPGLAVGDHSSWLHEHEGEVSDILQQLDAVLTIRQIWSHDPLFRYARRWNINTIEVDASMPFDPGLNGVSLLDVPADSQAERIESCPSKQISPYIWLSLSNVLTMADILAKDLQQLLPAEAEQVAASLAAFKHAVFTMKNRYVMEFLEVDRLDIAALTDRLVYLTSDLNLPVAGYFLKDEYYWTADDIEQFRQTLIENEVNTVIHLWQPKQEIEQAIQEAGAALAVLNTFESGQGAENIPAAERYLHLMEANLETLLNAMNTAQSH</sequence>
<dbReference type="Proteomes" id="UP000229740">
    <property type="component" value="Unassembled WGS sequence"/>
</dbReference>
<proteinExistence type="predicted"/>
<evidence type="ECO:0008006" key="4">
    <source>
        <dbReference type="Google" id="ProtNLM"/>
    </source>
</evidence>